<dbReference type="EMBL" id="PKPP01013744">
    <property type="protein sequence ID" value="PWA40512.1"/>
    <property type="molecule type" value="Genomic_DNA"/>
</dbReference>
<reference evidence="1 2" key="1">
    <citation type="journal article" date="2018" name="Mol. Plant">
        <title>The genome of Artemisia annua provides insight into the evolution of Asteraceae family and artemisinin biosynthesis.</title>
        <authorList>
            <person name="Shen Q."/>
            <person name="Zhang L."/>
            <person name="Liao Z."/>
            <person name="Wang S."/>
            <person name="Yan T."/>
            <person name="Shi P."/>
            <person name="Liu M."/>
            <person name="Fu X."/>
            <person name="Pan Q."/>
            <person name="Wang Y."/>
            <person name="Lv Z."/>
            <person name="Lu X."/>
            <person name="Zhang F."/>
            <person name="Jiang W."/>
            <person name="Ma Y."/>
            <person name="Chen M."/>
            <person name="Hao X."/>
            <person name="Li L."/>
            <person name="Tang Y."/>
            <person name="Lv G."/>
            <person name="Zhou Y."/>
            <person name="Sun X."/>
            <person name="Brodelius P.E."/>
            <person name="Rose J.K.C."/>
            <person name="Tang K."/>
        </authorList>
    </citation>
    <scope>NUCLEOTIDE SEQUENCE [LARGE SCALE GENOMIC DNA]</scope>
    <source>
        <strain evidence="2">cv. Huhao1</strain>
        <tissue evidence="1">Leaf</tissue>
    </source>
</reference>
<dbReference type="Gene3D" id="3.40.850.10">
    <property type="entry name" value="Kinesin motor domain"/>
    <property type="match status" value="1"/>
</dbReference>
<protein>
    <submittedName>
        <fullName evidence="1">Kinesin, motor domain-containing protein</fullName>
    </submittedName>
</protein>
<dbReference type="OrthoDB" id="3176171at2759"/>
<dbReference type="InterPro" id="IPR036961">
    <property type="entry name" value="Kinesin_motor_dom_sf"/>
</dbReference>
<name>A0A2U1KUV9_ARTAN</name>
<evidence type="ECO:0000313" key="2">
    <source>
        <dbReference type="Proteomes" id="UP000245207"/>
    </source>
</evidence>
<proteinExistence type="predicted"/>
<gene>
    <name evidence="1" type="ORF">CTI12_AA562130</name>
</gene>
<accession>A0A2U1KUV9</accession>
<sequence length="122" mass="13810">MMVFQDAVNCDGIKECPVSDGAEFVRKSAFVVSYISFCRSDKLRQLSLDWRIWEIFMEELFGLPESSTMVYSKSNWNEKGTWPSRPPIQIKETPNGGISLAGVTEAEVTSQEEMASFLLRVC</sequence>
<organism evidence="1 2">
    <name type="scientific">Artemisia annua</name>
    <name type="common">Sweet wormwood</name>
    <dbReference type="NCBI Taxonomy" id="35608"/>
    <lineage>
        <taxon>Eukaryota</taxon>
        <taxon>Viridiplantae</taxon>
        <taxon>Streptophyta</taxon>
        <taxon>Embryophyta</taxon>
        <taxon>Tracheophyta</taxon>
        <taxon>Spermatophyta</taxon>
        <taxon>Magnoliopsida</taxon>
        <taxon>eudicotyledons</taxon>
        <taxon>Gunneridae</taxon>
        <taxon>Pentapetalae</taxon>
        <taxon>asterids</taxon>
        <taxon>campanulids</taxon>
        <taxon>Asterales</taxon>
        <taxon>Asteraceae</taxon>
        <taxon>Asteroideae</taxon>
        <taxon>Anthemideae</taxon>
        <taxon>Artemisiinae</taxon>
        <taxon>Artemisia</taxon>
    </lineage>
</organism>
<dbReference type="STRING" id="35608.A0A2U1KUV9"/>
<dbReference type="Proteomes" id="UP000245207">
    <property type="component" value="Unassembled WGS sequence"/>
</dbReference>
<evidence type="ECO:0000313" key="1">
    <source>
        <dbReference type="EMBL" id="PWA40512.1"/>
    </source>
</evidence>
<keyword evidence="2" id="KW-1185">Reference proteome</keyword>
<dbReference type="AlphaFoldDB" id="A0A2U1KUV9"/>
<comment type="caution">
    <text evidence="1">The sequence shown here is derived from an EMBL/GenBank/DDBJ whole genome shotgun (WGS) entry which is preliminary data.</text>
</comment>